<dbReference type="OrthoDB" id="28034at2759"/>
<organism evidence="4">
    <name type="scientific">Oppiella nova</name>
    <dbReference type="NCBI Taxonomy" id="334625"/>
    <lineage>
        <taxon>Eukaryota</taxon>
        <taxon>Metazoa</taxon>
        <taxon>Ecdysozoa</taxon>
        <taxon>Arthropoda</taxon>
        <taxon>Chelicerata</taxon>
        <taxon>Arachnida</taxon>
        <taxon>Acari</taxon>
        <taxon>Acariformes</taxon>
        <taxon>Sarcoptiformes</taxon>
        <taxon>Oribatida</taxon>
        <taxon>Brachypylina</taxon>
        <taxon>Oppioidea</taxon>
        <taxon>Oppiidae</taxon>
        <taxon>Oppiella</taxon>
    </lineage>
</organism>
<dbReference type="FunFam" id="3.40.50.300:FF:001329">
    <property type="entry name" value="Small GTP-binding protein, putative"/>
    <property type="match status" value="1"/>
</dbReference>
<dbReference type="SMART" id="SM00173">
    <property type="entry name" value="RAS"/>
    <property type="match status" value="1"/>
</dbReference>
<keyword evidence="1" id="KW-0547">Nucleotide-binding</keyword>
<dbReference type="GO" id="GO:0005525">
    <property type="term" value="F:GTP binding"/>
    <property type="evidence" value="ECO:0007669"/>
    <property type="project" value="UniProtKB-KW"/>
</dbReference>
<dbReference type="EMBL" id="OC914895">
    <property type="protein sequence ID" value="CAD7637304.1"/>
    <property type="molecule type" value="Genomic_DNA"/>
</dbReference>
<dbReference type="PROSITE" id="PS51419">
    <property type="entry name" value="RAB"/>
    <property type="match status" value="1"/>
</dbReference>
<reference evidence="4" key="1">
    <citation type="submission" date="2020-11" db="EMBL/GenBank/DDBJ databases">
        <authorList>
            <person name="Tran Van P."/>
        </authorList>
    </citation>
    <scope>NUCLEOTIDE SEQUENCE</scope>
</reference>
<dbReference type="InterPro" id="IPR001806">
    <property type="entry name" value="Small_GTPase"/>
</dbReference>
<name>A0A7R9Q975_9ACAR</name>
<keyword evidence="5" id="KW-1185">Reference proteome</keyword>
<dbReference type="Pfam" id="PF00071">
    <property type="entry name" value="Ras"/>
    <property type="match status" value="1"/>
</dbReference>
<protein>
    <submittedName>
        <fullName evidence="4">Uncharacterized protein</fullName>
    </submittedName>
</protein>
<evidence type="ECO:0000313" key="4">
    <source>
        <dbReference type="EMBL" id="CAD7637304.1"/>
    </source>
</evidence>
<evidence type="ECO:0000256" key="2">
    <source>
        <dbReference type="ARBA" id="ARBA00023134"/>
    </source>
</evidence>
<dbReference type="PROSITE" id="PS51421">
    <property type="entry name" value="RAS"/>
    <property type="match status" value="1"/>
</dbReference>
<dbReference type="Proteomes" id="UP000728032">
    <property type="component" value="Unassembled WGS sequence"/>
</dbReference>
<keyword evidence="2" id="KW-0342">GTP-binding</keyword>
<dbReference type="SUPFAM" id="SSF52540">
    <property type="entry name" value="P-loop containing nucleoside triphosphate hydrolases"/>
    <property type="match status" value="1"/>
</dbReference>
<dbReference type="InterPro" id="IPR050227">
    <property type="entry name" value="Rab"/>
</dbReference>
<dbReference type="Gene3D" id="3.40.50.300">
    <property type="entry name" value="P-loop containing nucleotide triphosphate hydrolases"/>
    <property type="match status" value="1"/>
</dbReference>
<gene>
    <name evidence="4" type="ORF">ONB1V03_LOCUS739</name>
</gene>
<evidence type="ECO:0000256" key="3">
    <source>
        <dbReference type="SAM" id="MobiDB-lite"/>
    </source>
</evidence>
<dbReference type="PRINTS" id="PR00449">
    <property type="entry name" value="RASTRNSFRMNG"/>
</dbReference>
<dbReference type="SMART" id="SM00174">
    <property type="entry name" value="RHO"/>
    <property type="match status" value="1"/>
</dbReference>
<dbReference type="EMBL" id="CAJPVJ010000070">
    <property type="protein sequence ID" value="CAG2160187.1"/>
    <property type="molecule type" value="Genomic_DNA"/>
</dbReference>
<dbReference type="CDD" id="cd00154">
    <property type="entry name" value="Rab"/>
    <property type="match status" value="1"/>
</dbReference>
<dbReference type="InterPro" id="IPR027417">
    <property type="entry name" value="P-loop_NTPase"/>
</dbReference>
<proteinExistence type="predicted"/>
<dbReference type="NCBIfam" id="TIGR00231">
    <property type="entry name" value="small_GTP"/>
    <property type="match status" value="1"/>
</dbReference>
<sequence length="222" mass="24619">MASVSIPEFKVILCGEYGVGKTSLFRRFATNTYIETATMSSAKSRQSTLGLDHLSRTFDVRPNDRSIRLQLWDTGGLERVASITNSYYKFAEAALLVFSLDSLESFHCLSQHLIEILSLAENAKIFLVGNKSDAQPHEVHDSDIELFVEQFPKFNGIFKISCKTNEGVHEMWTEIAEKLAVSALTKTSMDTFKLHHNNQIQLHDSGQQSSSCCGGSSSSANS</sequence>
<feature type="region of interest" description="Disordered" evidence="3">
    <location>
        <begin position="203"/>
        <end position="222"/>
    </location>
</feature>
<dbReference type="AlphaFoldDB" id="A0A7R9Q975"/>
<evidence type="ECO:0000313" key="5">
    <source>
        <dbReference type="Proteomes" id="UP000728032"/>
    </source>
</evidence>
<dbReference type="GO" id="GO:0003924">
    <property type="term" value="F:GTPase activity"/>
    <property type="evidence" value="ECO:0007669"/>
    <property type="project" value="InterPro"/>
</dbReference>
<dbReference type="PANTHER" id="PTHR47977">
    <property type="entry name" value="RAS-RELATED PROTEIN RAB"/>
    <property type="match status" value="1"/>
</dbReference>
<dbReference type="InterPro" id="IPR005225">
    <property type="entry name" value="Small_GTP-bd"/>
</dbReference>
<feature type="compositionally biased region" description="Low complexity" evidence="3">
    <location>
        <begin position="205"/>
        <end position="222"/>
    </location>
</feature>
<dbReference type="SMART" id="SM00175">
    <property type="entry name" value="RAB"/>
    <property type="match status" value="1"/>
</dbReference>
<accession>A0A7R9Q975</accession>
<evidence type="ECO:0000256" key="1">
    <source>
        <dbReference type="ARBA" id="ARBA00022741"/>
    </source>
</evidence>